<keyword evidence="3" id="KW-0813">Transport</keyword>
<evidence type="ECO:0000256" key="6">
    <source>
        <dbReference type="ARBA" id="ARBA00023136"/>
    </source>
</evidence>
<dbReference type="PROSITE" id="PS50850">
    <property type="entry name" value="MFS"/>
    <property type="match status" value="1"/>
</dbReference>
<feature type="transmembrane region" description="Helical" evidence="7">
    <location>
        <begin position="268"/>
        <end position="287"/>
    </location>
</feature>
<feature type="transmembrane region" description="Helical" evidence="7">
    <location>
        <begin position="325"/>
        <end position="343"/>
    </location>
</feature>
<dbReference type="OrthoDB" id="119473at2"/>
<dbReference type="PANTHER" id="PTHR23514">
    <property type="entry name" value="BYPASS OF STOP CODON PROTEIN 6"/>
    <property type="match status" value="1"/>
</dbReference>
<feature type="transmembrane region" description="Helical" evidence="7">
    <location>
        <begin position="195"/>
        <end position="216"/>
    </location>
</feature>
<feature type="transmembrane region" description="Helical" evidence="7">
    <location>
        <begin position="155"/>
        <end position="175"/>
    </location>
</feature>
<dbReference type="GO" id="GO:0016020">
    <property type="term" value="C:membrane"/>
    <property type="evidence" value="ECO:0007669"/>
    <property type="project" value="TreeGrafter"/>
</dbReference>
<evidence type="ECO:0000256" key="1">
    <source>
        <dbReference type="ARBA" id="ARBA00004127"/>
    </source>
</evidence>
<sequence length="379" mass="39935">MRSRAQAPSLPLLAYGFLLTGLGTALLGPILPLLAARHHLSDASIGLLPLAQFLGATVGGMTVFRRPQYSFGTGAFAAAAGLALFAIAPALPMLMAVLFGGAWGIGQMIASSNVITGSRYTQNRASALTLLNALFSAGALLSPLFASWLTPHMRLRSMLLGFAALFAIAALLFAFERSRTPIDVPENTSAAASDVPPVGLHLFLFFALLLALYGAYESSFNVWLTTYMLRYGGRSLSESQAVTSVFWIALACARPLSSAVLLRLKDTLLQRLALVALVISTLALLFAHTAVEITVVAVILGLSLGPVFPVTFALILGRKPSPRQAGVILAASGLGAALLPWLMGVLSRQSDSLRTAFLLPLAVAVGLLIFSFRLSRSAQ</sequence>
<dbReference type="Proteomes" id="UP000321820">
    <property type="component" value="Chromosome"/>
</dbReference>
<dbReference type="KEGG" id="talb:FTW19_16845"/>
<comment type="subcellular location">
    <subcellularLocation>
        <location evidence="1">Endomembrane system</location>
        <topology evidence="1">Multi-pass membrane protein</topology>
    </subcellularLocation>
</comment>
<feature type="transmembrane region" description="Helical" evidence="7">
    <location>
        <begin position="94"/>
        <end position="115"/>
    </location>
</feature>
<dbReference type="AlphaFoldDB" id="A0A5B9EHH3"/>
<evidence type="ECO:0000256" key="7">
    <source>
        <dbReference type="SAM" id="Phobius"/>
    </source>
</evidence>
<evidence type="ECO:0000256" key="3">
    <source>
        <dbReference type="ARBA" id="ARBA00022448"/>
    </source>
</evidence>
<dbReference type="InterPro" id="IPR051788">
    <property type="entry name" value="MFS_Transporter"/>
</dbReference>
<feature type="transmembrane region" description="Helical" evidence="7">
    <location>
        <begin position="293"/>
        <end position="316"/>
    </location>
</feature>
<feature type="transmembrane region" description="Helical" evidence="7">
    <location>
        <begin position="127"/>
        <end position="149"/>
    </location>
</feature>
<feature type="transmembrane region" description="Helical" evidence="7">
    <location>
        <begin position="355"/>
        <end position="374"/>
    </location>
</feature>
<organism evidence="9 10">
    <name type="scientific">Terriglobus albidus</name>
    <dbReference type="NCBI Taxonomy" id="1592106"/>
    <lineage>
        <taxon>Bacteria</taxon>
        <taxon>Pseudomonadati</taxon>
        <taxon>Acidobacteriota</taxon>
        <taxon>Terriglobia</taxon>
        <taxon>Terriglobales</taxon>
        <taxon>Acidobacteriaceae</taxon>
        <taxon>Terriglobus</taxon>
    </lineage>
</organism>
<evidence type="ECO:0000313" key="10">
    <source>
        <dbReference type="Proteomes" id="UP000321820"/>
    </source>
</evidence>
<keyword evidence="6 7" id="KW-0472">Membrane</keyword>
<evidence type="ECO:0000256" key="4">
    <source>
        <dbReference type="ARBA" id="ARBA00022692"/>
    </source>
</evidence>
<proteinExistence type="inferred from homology"/>
<dbReference type="InterPro" id="IPR011701">
    <property type="entry name" value="MFS"/>
</dbReference>
<keyword evidence="5 7" id="KW-1133">Transmembrane helix</keyword>
<dbReference type="SUPFAM" id="SSF103473">
    <property type="entry name" value="MFS general substrate transporter"/>
    <property type="match status" value="1"/>
</dbReference>
<evidence type="ECO:0000313" key="9">
    <source>
        <dbReference type="EMBL" id="QEE29516.1"/>
    </source>
</evidence>
<dbReference type="GO" id="GO:0012505">
    <property type="term" value="C:endomembrane system"/>
    <property type="evidence" value="ECO:0007669"/>
    <property type="project" value="UniProtKB-SubCell"/>
</dbReference>
<reference evidence="9 10" key="1">
    <citation type="submission" date="2019-08" db="EMBL/GenBank/DDBJ databases">
        <title>Complete genome sequence of Terriglobus albidus strain ORNL.</title>
        <authorList>
            <person name="Podar M."/>
        </authorList>
    </citation>
    <scope>NUCLEOTIDE SEQUENCE [LARGE SCALE GENOMIC DNA]</scope>
    <source>
        <strain evidence="9 10">ORNL</strain>
    </source>
</reference>
<dbReference type="Gene3D" id="1.20.1250.20">
    <property type="entry name" value="MFS general substrate transporter like domains"/>
    <property type="match status" value="2"/>
</dbReference>
<name>A0A5B9EHH3_9BACT</name>
<feature type="transmembrane region" description="Helical" evidence="7">
    <location>
        <begin position="43"/>
        <end position="64"/>
    </location>
</feature>
<feature type="transmembrane region" description="Helical" evidence="7">
    <location>
        <begin position="71"/>
        <end position="88"/>
    </location>
</feature>
<keyword evidence="4 7" id="KW-0812">Transmembrane</keyword>
<keyword evidence="10" id="KW-1185">Reference proteome</keyword>
<gene>
    <name evidence="9" type="ORF">FTW19_16845</name>
</gene>
<feature type="transmembrane region" description="Helical" evidence="7">
    <location>
        <begin position="236"/>
        <end position="256"/>
    </location>
</feature>
<dbReference type="PANTHER" id="PTHR23514:SF3">
    <property type="entry name" value="BYPASS OF STOP CODON PROTEIN 6"/>
    <property type="match status" value="1"/>
</dbReference>
<dbReference type="Pfam" id="PF07690">
    <property type="entry name" value="MFS_1"/>
    <property type="match status" value="1"/>
</dbReference>
<dbReference type="GO" id="GO:0022857">
    <property type="term" value="F:transmembrane transporter activity"/>
    <property type="evidence" value="ECO:0007669"/>
    <property type="project" value="InterPro"/>
</dbReference>
<dbReference type="InterPro" id="IPR020846">
    <property type="entry name" value="MFS_dom"/>
</dbReference>
<evidence type="ECO:0000256" key="2">
    <source>
        <dbReference type="ARBA" id="ARBA00008335"/>
    </source>
</evidence>
<accession>A0A5B9EHH3</accession>
<evidence type="ECO:0000256" key="5">
    <source>
        <dbReference type="ARBA" id="ARBA00022989"/>
    </source>
</evidence>
<protein>
    <submittedName>
        <fullName evidence="9">MFS transporter</fullName>
    </submittedName>
</protein>
<dbReference type="InterPro" id="IPR036259">
    <property type="entry name" value="MFS_trans_sf"/>
</dbReference>
<feature type="domain" description="Major facilitator superfamily (MFS) profile" evidence="8">
    <location>
        <begin position="1"/>
        <end position="379"/>
    </location>
</feature>
<comment type="similarity">
    <text evidence="2">Belongs to the major facilitator superfamily.</text>
</comment>
<evidence type="ECO:0000259" key="8">
    <source>
        <dbReference type="PROSITE" id="PS50850"/>
    </source>
</evidence>
<dbReference type="EMBL" id="CP042806">
    <property type="protein sequence ID" value="QEE29516.1"/>
    <property type="molecule type" value="Genomic_DNA"/>
</dbReference>
<dbReference type="RefSeq" id="WP_147648708.1">
    <property type="nucleotide sequence ID" value="NZ_CP042806.1"/>
</dbReference>
<feature type="transmembrane region" description="Helical" evidence="7">
    <location>
        <begin position="12"/>
        <end position="31"/>
    </location>
</feature>